<evidence type="ECO:0000259" key="1">
    <source>
        <dbReference type="Pfam" id="PF10543"/>
    </source>
</evidence>
<dbReference type="InterPro" id="IPR018878">
    <property type="entry name" value="ORF6C_dom"/>
</dbReference>
<protein>
    <recommendedName>
        <fullName evidence="5">KilA-N DNA-binding domain-containing protein</fullName>
    </recommendedName>
</protein>
<evidence type="ECO:0000259" key="2">
    <source>
        <dbReference type="Pfam" id="PF10552"/>
    </source>
</evidence>
<dbReference type="AlphaFoldDB" id="A0A429X915"/>
<evidence type="ECO:0000313" key="4">
    <source>
        <dbReference type="Proteomes" id="UP000287296"/>
    </source>
</evidence>
<evidence type="ECO:0008006" key="5">
    <source>
        <dbReference type="Google" id="ProtNLM"/>
    </source>
</evidence>
<accession>A0A429X915</accession>
<dbReference type="RefSeq" id="WP_120116537.1">
    <property type="nucleotide sequence ID" value="NZ_QYTW02000009.1"/>
</dbReference>
<name>A0A429X915_SIMTE</name>
<dbReference type="OrthoDB" id="9812611at2"/>
<gene>
    <name evidence="3" type="ORF">D5F11_011305</name>
</gene>
<feature type="domain" description="KilA-N DNA-binding" evidence="1">
    <location>
        <begin position="27"/>
        <end position="107"/>
    </location>
</feature>
<sequence>MNDLTINGTTGVCGITVPNIAGGFGEGKKSMLVQHIAEIHEKEMKFVNQAINNNRNRFKDGVDVIDLKGSAFEVDLVNHGILNQNAINRSNNIYVLSERGYAKLIKIFDDDLSWDKYDELLDGYFGMREEKPKTHLEVLQSTIGQMVKHEQRIEVVEGRVDSLEDNMRINGAQEQKINSKGRGKVVECLGGKKSKAYQNISKKVFSQFWKEFQRHFEIPRYGELPKVRYQEALQFIDEWSPDTSTRLEIKNLNEQQQFQL</sequence>
<comment type="caution">
    <text evidence="3">The sequence shown here is derived from an EMBL/GenBank/DDBJ whole genome shotgun (WGS) entry which is preliminary data.</text>
</comment>
<dbReference type="Pfam" id="PF10552">
    <property type="entry name" value="ORF6C"/>
    <property type="match status" value="1"/>
</dbReference>
<feature type="domain" description="ORF6C" evidence="2">
    <location>
        <begin position="143"/>
        <end position="249"/>
    </location>
</feature>
<dbReference type="Proteomes" id="UP000287296">
    <property type="component" value="Unassembled WGS sequence"/>
</dbReference>
<dbReference type="Pfam" id="PF10543">
    <property type="entry name" value="ORF6N"/>
    <property type="match status" value="1"/>
</dbReference>
<evidence type="ECO:0000313" key="3">
    <source>
        <dbReference type="EMBL" id="RST59683.1"/>
    </source>
</evidence>
<dbReference type="EMBL" id="QYTW02000009">
    <property type="protein sequence ID" value="RST59683.1"/>
    <property type="molecule type" value="Genomic_DNA"/>
</dbReference>
<proteinExistence type="predicted"/>
<reference evidence="3 4" key="1">
    <citation type="submission" date="2018-12" db="EMBL/GenBank/DDBJ databases">
        <authorList>
            <person name="Sun L."/>
            <person name="Chen Z."/>
        </authorList>
    </citation>
    <scope>NUCLEOTIDE SEQUENCE [LARGE SCALE GENOMIC DNA]</scope>
    <source>
        <strain evidence="3 4">LMG 29736</strain>
    </source>
</reference>
<organism evidence="3 4">
    <name type="scientific">Siminovitchia terrae</name>
    <name type="common">Bacillus terrae</name>
    <dbReference type="NCBI Taxonomy" id="1914933"/>
    <lineage>
        <taxon>Bacteria</taxon>
        <taxon>Bacillati</taxon>
        <taxon>Bacillota</taxon>
        <taxon>Bacilli</taxon>
        <taxon>Bacillales</taxon>
        <taxon>Bacillaceae</taxon>
        <taxon>Siminovitchia</taxon>
    </lineage>
</organism>
<dbReference type="InterPro" id="IPR018873">
    <property type="entry name" value="KilA-N_DNA-bd_domain"/>
</dbReference>